<dbReference type="RefSeq" id="YP_001427112.1">
    <property type="nucleotide sequence ID" value="NC_008724.1"/>
</dbReference>
<dbReference type="GeneID" id="5470498"/>
<dbReference type="Proteomes" id="UP000202420">
    <property type="component" value="Segment"/>
</dbReference>
<keyword evidence="1" id="KW-1133">Transmembrane helix</keyword>
<sequence length="68" mass="7830">MTRVCTTILLTTRLLILVMTQLLILLMTRLPILLILVMTRARMSGHTMTPHTTLLLTRLCTARRLLTR</sequence>
<reference evidence="2 3" key="1">
    <citation type="submission" date="2006-09" db="EMBL/GenBank/DDBJ databases">
        <title>Sequence and annotation of the 288-kb ATCV-1 virus that infects an endosymbiotic Chlorella strain of the heliozoon Acanthocystis turfacea.</title>
        <authorList>
            <person name="Fitzgerald L.A."/>
            <person name="Graves M.V."/>
            <person name="Li X."/>
            <person name="Pfitzner A.J.P."/>
            <person name="Hartigan J."/>
            <person name="Van Etten J.L."/>
        </authorList>
    </citation>
    <scope>NUCLEOTIDE SEQUENCE [LARGE SCALE GENOMIC DNA]</scope>
    <source>
        <strain evidence="2 3">ATCV-1</strain>
    </source>
</reference>
<proteinExistence type="predicted"/>
<keyword evidence="1" id="KW-0472">Membrane</keyword>
<gene>
    <name evidence="2" type="primary">z631R</name>
    <name evidence="2" type="ORF">ATCV1_z631R</name>
</gene>
<keyword evidence="1" id="KW-0812">Transmembrane</keyword>
<accession>A7K9P1</accession>
<name>A7K9P1_9PHYC</name>
<evidence type="ECO:0000256" key="1">
    <source>
        <dbReference type="SAM" id="Phobius"/>
    </source>
</evidence>
<evidence type="ECO:0000313" key="2">
    <source>
        <dbReference type="EMBL" id="ABT16765.1"/>
    </source>
</evidence>
<dbReference type="KEGG" id="vg:5470498"/>
<dbReference type="EMBL" id="EF101928">
    <property type="protein sequence ID" value="ABT16765.1"/>
    <property type="molecule type" value="Genomic_DNA"/>
</dbReference>
<keyword evidence="3" id="KW-1185">Reference proteome</keyword>
<organism evidence="2 3">
    <name type="scientific">Chlorovirus heliozoae</name>
    <dbReference type="NCBI Taxonomy" id="322019"/>
    <lineage>
        <taxon>Viruses</taxon>
        <taxon>Varidnaviria</taxon>
        <taxon>Bamfordvirae</taxon>
        <taxon>Nucleocytoviricota</taxon>
        <taxon>Megaviricetes</taxon>
        <taxon>Algavirales</taxon>
        <taxon>Phycodnaviridae</taxon>
        <taxon>Chlorovirus</taxon>
    </lineage>
</organism>
<feature type="transmembrane region" description="Helical" evidence="1">
    <location>
        <begin position="14"/>
        <end position="38"/>
    </location>
</feature>
<protein>
    <submittedName>
        <fullName evidence="2">Uncharacterized protein z631R</fullName>
    </submittedName>
</protein>
<evidence type="ECO:0000313" key="3">
    <source>
        <dbReference type="Proteomes" id="UP000202420"/>
    </source>
</evidence>